<dbReference type="Proteomes" id="UP000559010">
    <property type="component" value="Unassembled WGS sequence"/>
</dbReference>
<dbReference type="GO" id="GO:0016158">
    <property type="term" value="F:inositol hexakisphosphate 3-phosphatase activity"/>
    <property type="evidence" value="ECO:0007669"/>
    <property type="project" value="InterPro"/>
</dbReference>
<protein>
    <submittedName>
        <fullName evidence="2">Phytase</fullName>
    </submittedName>
</protein>
<feature type="domain" description="BPP" evidence="1">
    <location>
        <begin position="38"/>
        <end position="368"/>
    </location>
</feature>
<dbReference type="EMBL" id="JABBNU010000003">
    <property type="protein sequence ID" value="NMM48058.1"/>
    <property type="molecule type" value="Genomic_DNA"/>
</dbReference>
<proteinExistence type="predicted"/>
<evidence type="ECO:0000259" key="1">
    <source>
        <dbReference type="PROSITE" id="PS51662"/>
    </source>
</evidence>
<dbReference type="RefSeq" id="WP_169679245.1">
    <property type="nucleotide sequence ID" value="NZ_JABBNU010000003.1"/>
</dbReference>
<sequence>MKVYTKTKVILFAIWVLFCIVALTNCGKSEGANGKKEIVMSDSMIVPLKPQYVTDPVTFDSDDPAIWINQNDPSKSLIIGTDKGGEKGEGGLFVFDLEGNLDTTRSVRGIQRPNNVDIAYGFNLNGQIVDIAVTTERLTNKLRVFSLPEMKEIDNGGIYVFEGDSIKDPMGIALYTDPITKDIYAIVGRKYGPENEYLWQYKLVPNEKGYVEGELVRKFGKFSGVKEIEAIAVDSELGYVYYSDENVGVRKYYAHPDSSDTQIALFATNDIKEDHEGISIYKRENGTGYLILSDQQAGRFAIYPREGSEEDPDHHQLICYIPTSTVESDGNEVTSISLNPEFKKGLFVAMSDDKTFQIYNWNHIQSLIDRAILEKLNVQ</sequence>
<dbReference type="AlphaFoldDB" id="A0A848IY11"/>
<dbReference type="PROSITE" id="PS51662">
    <property type="entry name" value="BP_PHYTASE"/>
    <property type="match status" value="1"/>
</dbReference>
<evidence type="ECO:0000313" key="2">
    <source>
        <dbReference type="EMBL" id="NMM48058.1"/>
    </source>
</evidence>
<keyword evidence="3" id="KW-1185">Reference proteome</keyword>
<dbReference type="InterPro" id="IPR003431">
    <property type="entry name" value="B-propeller_Phytase"/>
</dbReference>
<dbReference type="InterPro" id="IPR011042">
    <property type="entry name" value="6-blade_b-propeller_TolB-like"/>
</dbReference>
<dbReference type="SUPFAM" id="SSF50956">
    <property type="entry name" value="Thermostable phytase (3-phytase)"/>
    <property type="match status" value="1"/>
</dbReference>
<organism evidence="2 3">
    <name type="scientific">Marinigracilibium pacificum</name>
    <dbReference type="NCBI Taxonomy" id="2729599"/>
    <lineage>
        <taxon>Bacteria</taxon>
        <taxon>Pseudomonadati</taxon>
        <taxon>Bacteroidota</taxon>
        <taxon>Cytophagia</taxon>
        <taxon>Cytophagales</taxon>
        <taxon>Flammeovirgaceae</taxon>
        <taxon>Marinigracilibium</taxon>
    </lineage>
</organism>
<name>A0A848IY11_9BACT</name>
<evidence type="ECO:0000313" key="3">
    <source>
        <dbReference type="Proteomes" id="UP000559010"/>
    </source>
</evidence>
<gene>
    <name evidence="2" type="ORF">HH304_06580</name>
</gene>
<dbReference type="Gene3D" id="2.120.10.30">
    <property type="entry name" value="TolB, C-terminal domain"/>
    <property type="match status" value="1"/>
</dbReference>
<dbReference type="Pfam" id="PF02333">
    <property type="entry name" value="Phytase"/>
    <property type="match status" value="1"/>
</dbReference>
<reference evidence="2 3" key="1">
    <citation type="submission" date="2020-04" db="EMBL/GenBank/DDBJ databases">
        <title>Flammeovirgaceae bacterium KN852 isolated from deep sea.</title>
        <authorList>
            <person name="Zhang D.-C."/>
        </authorList>
    </citation>
    <scope>NUCLEOTIDE SEQUENCE [LARGE SCALE GENOMIC DNA]</scope>
    <source>
        <strain evidence="2 3">KN852</strain>
    </source>
</reference>
<accession>A0A848IY11</accession>
<comment type="caution">
    <text evidence="2">The sequence shown here is derived from an EMBL/GenBank/DDBJ whole genome shotgun (WGS) entry which is preliminary data.</text>
</comment>